<dbReference type="SUPFAM" id="SSF53335">
    <property type="entry name" value="S-adenosyl-L-methionine-dependent methyltransferases"/>
    <property type="match status" value="1"/>
</dbReference>
<dbReference type="CDD" id="cd02440">
    <property type="entry name" value="AdoMet_MTases"/>
    <property type="match status" value="1"/>
</dbReference>
<evidence type="ECO:0000313" key="1">
    <source>
        <dbReference type="EMBL" id="CAA9529003.1"/>
    </source>
</evidence>
<gene>
    <name evidence="1" type="ORF">AVDCRST_MAG73-750</name>
</gene>
<sequence>MGGWRGIERWLAPIAPGPDPAAVLTVCDDDGATARRLERAGFRATRLVAGVGYHQRSGQIGTGGPPTLRAAATALPFPNGAFDAVLLLDVLEHVVDDPTTLAETARVLRPGGRLVVRVPQAGPLAWLDSLNAYRYLRDISRRGKRPRETAKIGWHRHYAAAELTRMLEQAGFRVEATTGTGTGLSEALNLALLLRFRWLVFDRQGYDRARRWYARALGVDQRLGLGPWGRWVTAIATKDP</sequence>
<dbReference type="AlphaFoldDB" id="A0A6J4TQ00"/>
<proteinExistence type="predicted"/>
<dbReference type="Pfam" id="PF13489">
    <property type="entry name" value="Methyltransf_23"/>
    <property type="match status" value="1"/>
</dbReference>
<reference evidence="1" key="1">
    <citation type="submission" date="2020-02" db="EMBL/GenBank/DDBJ databases">
        <authorList>
            <person name="Meier V. D."/>
        </authorList>
    </citation>
    <scope>NUCLEOTIDE SEQUENCE</scope>
    <source>
        <strain evidence="1">AVDCRST_MAG73</strain>
    </source>
</reference>
<accession>A0A6J4TQ00</accession>
<organism evidence="1">
    <name type="scientific">uncultured Thermomicrobiales bacterium</name>
    <dbReference type="NCBI Taxonomy" id="1645740"/>
    <lineage>
        <taxon>Bacteria</taxon>
        <taxon>Pseudomonadati</taxon>
        <taxon>Thermomicrobiota</taxon>
        <taxon>Thermomicrobia</taxon>
        <taxon>Thermomicrobiales</taxon>
        <taxon>environmental samples</taxon>
    </lineage>
</organism>
<dbReference type="EMBL" id="CADCWE010000044">
    <property type="protein sequence ID" value="CAA9529003.1"/>
    <property type="molecule type" value="Genomic_DNA"/>
</dbReference>
<name>A0A6J4TQ00_9BACT</name>
<dbReference type="Gene3D" id="3.40.50.150">
    <property type="entry name" value="Vaccinia Virus protein VP39"/>
    <property type="match status" value="1"/>
</dbReference>
<protein>
    <submittedName>
        <fullName evidence="1">Uncharacterized protein</fullName>
    </submittedName>
</protein>
<dbReference type="InterPro" id="IPR029063">
    <property type="entry name" value="SAM-dependent_MTases_sf"/>
</dbReference>